<dbReference type="SUPFAM" id="SSF57196">
    <property type="entry name" value="EGF/Laminin"/>
    <property type="match status" value="2"/>
</dbReference>
<dbReference type="GeneTree" id="ENSGT00940000166910"/>
<evidence type="ECO:0008006" key="9">
    <source>
        <dbReference type="Google" id="ProtNLM"/>
    </source>
</evidence>
<dbReference type="FunFam" id="2.10.25.10:FF:000590">
    <property type="entry name" value="von Willebrand factor D and EGF domains"/>
    <property type="match status" value="1"/>
</dbReference>
<feature type="domain" description="EGF-like" evidence="5">
    <location>
        <begin position="847"/>
        <end position="879"/>
    </location>
</feature>
<dbReference type="Proteomes" id="UP000314986">
    <property type="component" value="Unassembled WGS sequence"/>
</dbReference>
<dbReference type="PANTHER" id="PTHR14949:SF53">
    <property type="entry name" value="VON WILLEBRAND FACTOR D AND EGF DOMAIN-CONTAINING PROTEIN"/>
    <property type="match status" value="1"/>
</dbReference>
<dbReference type="PROSITE" id="PS50026">
    <property type="entry name" value="EGF_3"/>
    <property type="match status" value="5"/>
</dbReference>
<keyword evidence="4" id="KW-0245">EGF-like domain</keyword>
<comment type="caution">
    <text evidence="4">Lacks conserved residue(s) required for the propagation of feature annotation.</text>
</comment>
<evidence type="ECO:0000313" key="8">
    <source>
        <dbReference type="Proteomes" id="UP000314986"/>
    </source>
</evidence>
<feature type="disulfide bond" evidence="4">
    <location>
        <begin position="667"/>
        <end position="676"/>
    </location>
</feature>
<evidence type="ECO:0000259" key="5">
    <source>
        <dbReference type="PROSITE" id="PS50026"/>
    </source>
</evidence>
<dbReference type="GO" id="GO:0005102">
    <property type="term" value="F:signaling receptor binding"/>
    <property type="evidence" value="ECO:0007669"/>
    <property type="project" value="TreeGrafter"/>
</dbReference>
<dbReference type="GO" id="GO:0005509">
    <property type="term" value="F:calcium ion binding"/>
    <property type="evidence" value="ECO:0007669"/>
    <property type="project" value="InterPro"/>
</dbReference>
<dbReference type="Ensembl" id="ENSCMIT00000015431.1">
    <property type="protein sequence ID" value="ENSCMIP00000015114.1"/>
    <property type="gene ID" value="ENSCMIG00000007410.1"/>
</dbReference>
<dbReference type="FunFam" id="2.10.25.10:FF:000490">
    <property type="entry name" value="von Willebrand factor D and EGF domain-containing protein"/>
    <property type="match status" value="1"/>
</dbReference>
<dbReference type="Pfam" id="PF25024">
    <property type="entry name" value="EGF_TEN"/>
    <property type="match status" value="1"/>
</dbReference>
<reference evidence="8" key="3">
    <citation type="journal article" date="2014" name="Nature">
        <title>Elephant shark genome provides unique insights into gnathostome evolution.</title>
        <authorList>
            <consortium name="International Elephant Shark Genome Sequencing Consortium"/>
            <person name="Venkatesh B."/>
            <person name="Lee A.P."/>
            <person name="Ravi V."/>
            <person name="Maurya A.K."/>
            <person name="Lian M.M."/>
            <person name="Swann J.B."/>
            <person name="Ohta Y."/>
            <person name="Flajnik M.F."/>
            <person name="Sutoh Y."/>
            <person name="Kasahara M."/>
            <person name="Hoon S."/>
            <person name="Gangu V."/>
            <person name="Roy S.W."/>
            <person name="Irimia M."/>
            <person name="Korzh V."/>
            <person name="Kondrychyn I."/>
            <person name="Lim Z.W."/>
            <person name="Tay B.H."/>
            <person name="Tohari S."/>
            <person name="Kong K.W."/>
            <person name="Ho S."/>
            <person name="Lorente-Galdos B."/>
            <person name="Quilez J."/>
            <person name="Marques-Bonet T."/>
            <person name="Raney B.J."/>
            <person name="Ingham P.W."/>
            <person name="Tay A."/>
            <person name="Hillier L.W."/>
            <person name="Minx P."/>
            <person name="Boehm T."/>
            <person name="Wilson R.K."/>
            <person name="Brenner S."/>
            <person name="Warren W.C."/>
        </authorList>
    </citation>
    <scope>NUCLEOTIDE SEQUENCE [LARGE SCALE GENOMIC DNA]</scope>
</reference>
<feature type="disulfide bond" evidence="4">
    <location>
        <begin position="883"/>
        <end position="893"/>
    </location>
</feature>
<keyword evidence="1" id="KW-0732">Signal</keyword>
<protein>
    <recommendedName>
        <fullName evidence="9">von Willebrand factor D and EGF domain-containing protein</fullName>
    </recommendedName>
</protein>
<dbReference type="InterPro" id="IPR018097">
    <property type="entry name" value="EGF_Ca-bd_CS"/>
</dbReference>
<name>A0A4W3I1T5_CALMI</name>
<feature type="disulfide bond" evidence="4">
    <location>
        <begin position="901"/>
        <end position="910"/>
    </location>
</feature>
<dbReference type="Pfam" id="PF26129">
    <property type="entry name" value="Vwde"/>
    <property type="match status" value="1"/>
</dbReference>
<reference evidence="8" key="2">
    <citation type="journal article" date="2007" name="PLoS Biol.">
        <title>Survey sequencing and comparative analysis of the elephant shark (Callorhinchus milii) genome.</title>
        <authorList>
            <person name="Venkatesh B."/>
            <person name="Kirkness E.F."/>
            <person name="Loh Y.H."/>
            <person name="Halpern A.L."/>
            <person name="Lee A.P."/>
            <person name="Johnson J."/>
            <person name="Dandona N."/>
            <person name="Viswanathan L.D."/>
            <person name="Tay A."/>
            <person name="Venter J.C."/>
            <person name="Strausberg R.L."/>
            <person name="Brenner S."/>
        </authorList>
    </citation>
    <scope>NUCLEOTIDE SEQUENCE [LARGE SCALE GENOMIC DNA]</scope>
</reference>
<dbReference type="PANTHER" id="PTHR14949">
    <property type="entry name" value="EGF-LIKE-DOMAIN, MULTIPLE 7, 8"/>
    <property type="match status" value="1"/>
</dbReference>
<feature type="domain" description="EGF-like" evidence="5">
    <location>
        <begin position="783"/>
        <end position="815"/>
    </location>
</feature>
<evidence type="ECO:0000256" key="3">
    <source>
        <dbReference type="ARBA" id="ARBA00023157"/>
    </source>
</evidence>
<proteinExistence type="predicted"/>
<evidence type="ECO:0000259" key="6">
    <source>
        <dbReference type="PROSITE" id="PS51233"/>
    </source>
</evidence>
<dbReference type="Gene3D" id="2.10.25.10">
    <property type="entry name" value="Laminin"/>
    <property type="match status" value="5"/>
</dbReference>
<dbReference type="FunFam" id="2.10.25.10:FF:000595">
    <property type="entry name" value="von Willebrand factor D and EGF domain-containing protein"/>
    <property type="match status" value="1"/>
</dbReference>
<dbReference type="SMART" id="SM00181">
    <property type="entry name" value="EGF"/>
    <property type="match status" value="8"/>
</dbReference>
<feature type="disulfide bond" evidence="4">
    <location>
        <begin position="741"/>
        <end position="750"/>
    </location>
</feature>
<dbReference type="GO" id="GO:0009986">
    <property type="term" value="C:cell surface"/>
    <property type="evidence" value="ECO:0007669"/>
    <property type="project" value="TreeGrafter"/>
</dbReference>
<dbReference type="AlphaFoldDB" id="A0A4W3I1T5"/>
<dbReference type="PROSITE" id="PS51233">
    <property type="entry name" value="VWFD"/>
    <property type="match status" value="1"/>
</dbReference>
<dbReference type="FunFam" id="2.10.25.10:FF:000499">
    <property type="entry name" value="Predicted protein"/>
    <property type="match status" value="1"/>
</dbReference>
<reference evidence="7" key="5">
    <citation type="submission" date="2025-09" db="UniProtKB">
        <authorList>
            <consortium name="Ensembl"/>
        </authorList>
    </citation>
    <scope>IDENTIFICATION</scope>
</reference>
<feature type="domain" description="EGF-like" evidence="5">
    <location>
        <begin position="880"/>
        <end position="911"/>
    </location>
</feature>
<dbReference type="InterPro" id="IPR050969">
    <property type="entry name" value="Dev_Signal_Modulators"/>
</dbReference>
<evidence type="ECO:0000313" key="7">
    <source>
        <dbReference type="Ensembl" id="ENSCMIP00000015114.1"/>
    </source>
</evidence>
<organism evidence="7 8">
    <name type="scientific">Callorhinchus milii</name>
    <name type="common">Ghost shark</name>
    <dbReference type="NCBI Taxonomy" id="7868"/>
    <lineage>
        <taxon>Eukaryota</taxon>
        <taxon>Metazoa</taxon>
        <taxon>Chordata</taxon>
        <taxon>Craniata</taxon>
        <taxon>Vertebrata</taxon>
        <taxon>Chondrichthyes</taxon>
        <taxon>Holocephali</taxon>
        <taxon>Chimaeriformes</taxon>
        <taxon>Callorhinchidae</taxon>
        <taxon>Callorhinchus</taxon>
    </lineage>
</organism>
<reference evidence="7" key="4">
    <citation type="submission" date="2025-08" db="UniProtKB">
        <authorList>
            <consortium name="Ensembl"/>
        </authorList>
    </citation>
    <scope>IDENTIFICATION</scope>
</reference>
<evidence type="ECO:0000256" key="1">
    <source>
        <dbReference type="ARBA" id="ARBA00022729"/>
    </source>
</evidence>
<evidence type="ECO:0000256" key="4">
    <source>
        <dbReference type="PROSITE-ProRule" id="PRU00076"/>
    </source>
</evidence>
<keyword evidence="3 4" id="KW-1015">Disulfide bond</keyword>
<accession>A0A4W3I1T5</accession>
<dbReference type="InterPro" id="IPR001846">
    <property type="entry name" value="VWF_type-D"/>
</dbReference>
<keyword evidence="2" id="KW-0175">Coiled coil</keyword>
<dbReference type="PROSITE" id="PS01187">
    <property type="entry name" value="EGF_CA"/>
    <property type="match status" value="1"/>
</dbReference>
<feature type="disulfide bond" evidence="4">
    <location>
        <begin position="805"/>
        <end position="814"/>
    </location>
</feature>
<feature type="disulfide bond" evidence="4">
    <location>
        <begin position="869"/>
        <end position="878"/>
    </location>
</feature>
<dbReference type="PROSITE" id="PS01186">
    <property type="entry name" value="EGF_2"/>
    <property type="match status" value="4"/>
</dbReference>
<dbReference type="InterPro" id="IPR058727">
    <property type="entry name" value="Helical_Vwde"/>
</dbReference>
<feature type="disulfide bond" evidence="4">
    <location>
        <begin position="851"/>
        <end position="861"/>
    </location>
</feature>
<dbReference type="InterPro" id="IPR000742">
    <property type="entry name" value="EGF"/>
</dbReference>
<dbReference type="GO" id="GO:0005576">
    <property type="term" value="C:extracellular region"/>
    <property type="evidence" value="ECO:0007669"/>
    <property type="project" value="TreeGrafter"/>
</dbReference>
<evidence type="ECO:0000256" key="2">
    <source>
        <dbReference type="ARBA" id="ARBA00023054"/>
    </source>
</evidence>
<reference evidence="8" key="1">
    <citation type="journal article" date="2006" name="Science">
        <title>Ancient noncoding elements conserved in the human genome.</title>
        <authorList>
            <person name="Venkatesh B."/>
            <person name="Kirkness E.F."/>
            <person name="Loh Y.H."/>
            <person name="Halpern A.L."/>
            <person name="Lee A.P."/>
            <person name="Johnson J."/>
            <person name="Dandona N."/>
            <person name="Viswanathan L.D."/>
            <person name="Tay A."/>
            <person name="Venter J.C."/>
            <person name="Strausberg R.L."/>
            <person name="Brenner S."/>
        </authorList>
    </citation>
    <scope>NUCLEOTIDE SEQUENCE [LARGE SCALE GENOMIC DNA]</scope>
</reference>
<dbReference type="PROSITE" id="PS00022">
    <property type="entry name" value="EGF_1"/>
    <property type="match status" value="4"/>
</dbReference>
<feature type="domain" description="EGF-like" evidence="5">
    <location>
        <begin position="638"/>
        <end position="677"/>
    </location>
</feature>
<feature type="disulfide bond" evidence="4">
    <location>
        <begin position="787"/>
        <end position="797"/>
    </location>
</feature>
<keyword evidence="8" id="KW-1185">Reference proteome</keyword>
<sequence>MSLTLRAPGIDFQNTRGLCGTFDGDMNNDFHNPDDLLDREIPASLDAFIEDWRIMPGKSLFDKTSSSPITFKKRQYCSCSTNLPVLQESSNKLDAAPQPGVASTCSSSEHVRLSTLIPVLDVTAEYISSIELIRGISRRQAENKSTTTLTHRHHTNLSKFHEATHFTKALHIHPRGHIRTIERRLSKGNTRRNKRHHTRHLSSRRWKRQNYYEFLPTFPFQSLTQTDLEGFSYFFPEDHAADFHQEALPSWPTPSGLTEANAFDLCQQTVANSSIGRACGELLGGRIVDVIDICILDLQRKDNVSWAAGGLSLLENECERKLLENGMYHGRDFGDLSDVPQEILSALRCPNVCSDNGECAEWGCACFSGFSSYDCSVLVDQLPEIRELENSGLCDIRRYDCTSVRVFGQGFMESESLKCEIVKLQHANGEWVVTVPQLTKATFLSNKAVDCQIPAEDGQPSESIDLVVDDKPIARWQVKISNDGYIYSNTEILTLFDGACQTCEPGSEGFCTLKENTCSIDGLCYGAGDLNPTSPCLLCRPDTSKFEWSINENNQPPVFQASQDRLRTFSGENFVYQFLASDPEGSAVVFNIDSGPQDAMLSPAGLLIWKVDLQESQQFTFSITDDCNAETKVTVEVFVKPCNCLNGGSCVINIHFPPGSGEYLCVCPLGFEGKYCEVNIDDCQSKPCGFGLCLDGINGYSCQSSKILHSVNIYSSHPSTAMCRYPCGRNMQCSAPNTCRCKPGYTGYNCQTAICRPDCKNRGKCVTPNVCECLLGYGGPTCDEAHCEPECQHGGTCLARNLCTCPYGFVGPRCETMVCNRHCENGGECVSPDVCKCRSGWYGPTCNTAVCSPVCLNGGTCIRPNICLCPNGFFGSQCQNAICSPPCKNGGHCMRNNVCSCPDGYIGKRCQKSKALVKVSIHSVD</sequence>
<feature type="domain" description="VWFD" evidence="6">
    <location>
        <begin position="1"/>
        <end position="60"/>
    </location>
</feature>
<feature type="domain" description="EGF-like" evidence="5">
    <location>
        <begin position="719"/>
        <end position="751"/>
    </location>
</feature>
<feature type="disulfide bond" evidence="4">
    <location>
        <begin position="723"/>
        <end position="733"/>
    </location>
</feature>
<dbReference type="Pfam" id="PF00008">
    <property type="entry name" value="EGF"/>
    <property type="match status" value="1"/>
</dbReference>